<evidence type="ECO:0000259" key="3">
    <source>
        <dbReference type="Pfam" id="PF23403"/>
    </source>
</evidence>
<feature type="compositionally biased region" description="Acidic residues" evidence="1">
    <location>
        <begin position="97"/>
        <end position="108"/>
    </location>
</feature>
<dbReference type="PANTHER" id="PTHR33836">
    <property type="entry name" value="LOW-TEMPERATURE-INDUCED 65 KDA PROTEIN-RELATED"/>
    <property type="match status" value="1"/>
</dbReference>
<feature type="region of interest" description="Disordered" evidence="1">
    <location>
        <begin position="68"/>
        <end position="167"/>
    </location>
</feature>
<feature type="domain" description="LTI65/LTI78 N-terminal" evidence="3">
    <location>
        <begin position="56"/>
        <end position="119"/>
    </location>
</feature>
<dbReference type="OrthoDB" id="670168at2759"/>
<dbReference type="InterPro" id="IPR057059">
    <property type="entry name" value="LTI65/LTI78_PGEED"/>
</dbReference>
<dbReference type="InterPro" id="IPR056605">
    <property type="entry name" value="LTI65_LTI78_N"/>
</dbReference>
<dbReference type="InterPro" id="IPR037491">
    <property type="entry name" value="LTI78/LTI65"/>
</dbReference>
<comment type="caution">
    <text evidence="4">The sequence shown here is derived from an EMBL/GenBank/DDBJ whole genome shotgun (WGS) entry which is preliminary data.</text>
</comment>
<feature type="domain" description="LTI65/LTI78 PGEED repeat" evidence="2">
    <location>
        <begin position="248"/>
        <end position="278"/>
    </location>
</feature>
<dbReference type="EMBL" id="MLFT02000006">
    <property type="protein sequence ID" value="PHT46737.1"/>
    <property type="molecule type" value="Genomic_DNA"/>
</dbReference>
<feature type="compositionally biased region" description="Basic and acidic residues" evidence="1">
    <location>
        <begin position="81"/>
        <end position="91"/>
    </location>
</feature>
<accession>A0A2G2WNC2</accession>
<feature type="region of interest" description="Disordered" evidence="1">
    <location>
        <begin position="1"/>
        <end position="40"/>
    </location>
</feature>
<feature type="compositionally biased region" description="Basic residues" evidence="1">
    <location>
        <begin position="68"/>
        <end position="80"/>
    </location>
</feature>
<proteinExistence type="predicted"/>
<evidence type="ECO:0000313" key="5">
    <source>
        <dbReference type="Proteomes" id="UP000224567"/>
    </source>
</evidence>
<dbReference type="Proteomes" id="UP000224567">
    <property type="component" value="Unassembled WGS sequence"/>
</dbReference>
<evidence type="ECO:0000313" key="4">
    <source>
        <dbReference type="EMBL" id="PHT46737.1"/>
    </source>
</evidence>
<feature type="compositionally biased region" description="Polar residues" evidence="1">
    <location>
        <begin position="357"/>
        <end position="389"/>
    </location>
</feature>
<feature type="compositionally biased region" description="Low complexity" evidence="1">
    <location>
        <begin position="11"/>
        <end position="24"/>
    </location>
</feature>
<feature type="compositionally biased region" description="Polar residues" evidence="1">
    <location>
        <begin position="25"/>
        <end position="40"/>
    </location>
</feature>
<evidence type="ECO:0000256" key="1">
    <source>
        <dbReference type="SAM" id="MobiDB-lite"/>
    </source>
</evidence>
<feature type="compositionally biased region" description="Basic and acidic residues" evidence="1">
    <location>
        <begin position="123"/>
        <end position="134"/>
    </location>
</feature>
<feature type="compositionally biased region" description="Polar residues" evidence="1">
    <location>
        <begin position="337"/>
        <end position="349"/>
    </location>
</feature>
<dbReference type="STRING" id="33114.A0A2G2WNC2"/>
<dbReference type="GO" id="GO:0009737">
    <property type="term" value="P:response to abscisic acid"/>
    <property type="evidence" value="ECO:0007669"/>
    <property type="project" value="InterPro"/>
</dbReference>
<evidence type="ECO:0000259" key="2">
    <source>
        <dbReference type="Pfam" id="PF23399"/>
    </source>
</evidence>
<name>A0A2G2WNC2_CAPBA</name>
<gene>
    <name evidence="4" type="ORF">CQW23_15895</name>
</gene>
<reference evidence="5" key="2">
    <citation type="journal article" date="2017" name="J. Anim. Genet.">
        <title>Multiple reference genome sequences of hot pepper reveal the massive evolution of plant disease resistance genes by retroduplication.</title>
        <authorList>
            <person name="Kim S."/>
            <person name="Park J."/>
            <person name="Yeom S.-I."/>
            <person name="Kim Y.-M."/>
            <person name="Seo E."/>
            <person name="Kim K.-T."/>
            <person name="Kim M.-S."/>
            <person name="Lee J.M."/>
            <person name="Cheong K."/>
            <person name="Shin H.-S."/>
            <person name="Kim S.-B."/>
            <person name="Han K."/>
            <person name="Lee J."/>
            <person name="Park M."/>
            <person name="Lee H.-A."/>
            <person name="Lee H.-Y."/>
            <person name="Lee Y."/>
            <person name="Oh S."/>
            <person name="Lee J.H."/>
            <person name="Choi E."/>
            <person name="Choi E."/>
            <person name="Lee S.E."/>
            <person name="Jeon J."/>
            <person name="Kim H."/>
            <person name="Choi G."/>
            <person name="Song H."/>
            <person name="Lee J."/>
            <person name="Lee S.-C."/>
            <person name="Kwon J.-K."/>
            <person name="Lee H.-Y."/>
            <person name="Koo N."/>
            <person name="Hong Y."/>
            <person name="Kim R.W."/>
            <person name="Kang W.-H."/>
            <person name="Huh J.H."/>
            <person name="Kang B.-C."/>
            <person name="Yang T.-J."/>
            <person name="Lee Y.-H."/>
            <person name="Bennetzen J.L."/>
            <person name="Choi D."/>
        </authorList>
    </citation>
    <scope>NUCLEOTIDE SEQUENCE [LARGE SCALE GENOMIC DNA]</scope>
    <source>
        <strain evidence="5">cv. PBC81</strain>
    </source>
</reference>
<dbReference type="AlphaFoldDB" id="A0A2G2WNC2"/>
<reference evidence="4 5" key="1">
    <citation type="journal article" date="2017" name="Genome Biol.">
        <title>New reference genome sequences of hot pepper reveal the massive evolution of plant disease-resistance genes by retroduplication.</title>
        <authorList>
            <person name="Kim S."/>
            <person name="Park J."/>
            <person name="Yeom S.I."/>
            <person name="Kim Y.M."/>
            <person name="Seo E."/>
            <person name="Kim K.T."/>
            <person name="Kim M.S."/>
            <person name="Lee J.M."/>
            <person name="Cheong K."/>
            <person name="Shin H.S."/>
            <person name="Kim S.B."/>
            <person name="Han K."/>
            <person name="Lee J."/>
            <person name="Park M."/>
            <person name="Lee H.A."/>
            <person name="Lee H.Y."/>
            <person name="Lee Y."/>
            <person name="Oh S."/>
            <person name="Lee J.H."/>
            <person name="Choi E."/>
            <person name="Choi E."/>
            <person name="Lee S.E."/>
            <person name="Jeon J."/>
            <person name="Kim H."/>
            <person name="Choi G."/>
            <person name="Song H."/>
            <person name="Lee J."/>
            <person name="Lee S.C."/>
            <person name="Kwon J.K."/>
            <person name="Lee H.Y."/>
            <person name="Koo N."/>
            <person name="Hong Y."/>
            <person name="Kim R.W."/>
            <person name="Kang W.H."/>
            <person name="Huh J.H."/>
            <person name="Kang B.C."/>
            <person name="Yang T.J."/>
            <person name="Lee Y.H."/>
            <person name="Bennetzen J.L."/>
            <person name="Choi D."/>
        </authorList>
    </citation>
    <scope>NUCLEOTIDE SEQUENCE [LARGE SCALE GENOMIC DNA]</scope>
    <source>
        <strain evidence="5">cv. PBC81</strain>
    </source>
</reference>
<evidence type="ECO:0008006" key="6">
    <source>
        <dbReference type="Google" id="ProtNLM"/>
    </source>
</evidence>
<protein>
    <recommendedName>
        <fullName evidence="6">Low-temperature-induced 65 kDa protein</fullName>
    </recommendedName>
</protein>
<feature type="compositionally biased region" description="Low complexity" evidence="1">
    <location>
        <begin position="316"/>
        <end position="326"/>
    </location>
</feature>
<organism evidence="4 5">
    <name type="scientific">Capsicum baccatum</name>
    <name type="common">Peruvian pepper</name>
    <dbReference type="NCBI Taxonomy" id="33114"/>
    <lineage>
        <taxon>Eukaryota</taxon>
        <taxon>Viridiplantae</taxon>
        <taxon>Streptophyta</taxon>
        <taxon>Embryophyta</taxon>
        <taxon>Tracheophyta</taxon>
        <taxon>Spermatophyta</taxon>
        <taxon>Magnoliopsida</taxon>
        <taxon>eudicotyledons</taxon>
        <taxon>Gunneridae</taxon>
        <taxon>Pentapetalae</taxon>
        <taxon>asterids</taxon>
        <taxon>lamiids</taxon>
        <taxon>Solanales</taxon>
        <taxon>Solanaceae</taxon>
        <taxon>Solanoideae</taxon>
        <taxon>Capsiceae</taxon>
        <taxon>Capsicum</taxon>
    </lineage>
</organism>
<dbReference type="PANTHER" id="PTHR33836:SF7">
    <property type="entry name" value="LOW-TEMPERATURE-INDUCED PROTEIN"/>
    <property type="match status" value="1"/>
</dbReference>
<dbReference type="Pfam" id="PF23399">
    <property type="entry name" value="LTI65_PGEED"/>
    <property type="match status" value="1"/>
</dbReference>
<keyword evidence="5" id="KW-1185">Reference proteome</keyword>
<sequence>MAQLDPLQRFSHTSKSSPKSNSTTFEQISPGNGRSWLTSTSPTAYCYDQEEYTPTHGKKSVISKVKEKAKKLKHTFSGKKKLPETDIHDGRWPGIMLDDDDEEDEDPEYLGAPMYESEQAPEPYKEAARQHPRADPVISEKSVTPRSIKRNQVTEHDNTEILPDSPSKTITETVTEKLAPAYAAVSDATHAIASKFSNLTLTNNDNQVSEIQNAPKVGQFADQKNVNKLGQNVDQNADALSSPTQKWDKGVSVKEYFVEKFEPGEGEKSLSQIITEVMSPRQSASRDTGIVEKMKEAVTSFIQLDDSPKSAKKSIKASSASNNPISTSDILSPKNVIISTNDNLPQDNPISMPHKSPLSTNNNEPASSLQNPEFHSARSSPLIPISSTDEVVEEQSHGRILQPN</sequence>
<dbReference type="Pfam" id="PF23403">
    <property type="entry name" value="LTI65_LTI78_N"/>
    <property type="match status" value="1"/>
</dbReference>
<feature type="region of interest" description="Disordered" evidence="1">
    <location>
        <begin position="305"/>
        <end position="404"/>
    </location>
</feature>